<keyword evidence="2" id="KW-1133">Transmembrane helix</keyword>
<dbReference type="KEGG" id="tbg:TbgDal_V6180"/>
<dbReference type="OrthoDB" id="271747at2759"/>
<keyword evidence="2" id="KW-0812">Transmembrane</keyword>
<protein>
    <submittedName>
        <fullName evidence="3">Uncharacterized protein</fullName>
    </submittedName>
</protein>
<evidence type="ECO:0000313" key="3">
    <source>
        <dbReference type="EMBL" id="CBH11478.1"/>
    </source>
</evidence>
<feature type="transmembrane region" description="Helical" evidence="2">
    <location>
        <begin position="751"/>
        <end position="772"/>
    </location>
</feature>
<dbReference type="AlphaFoldDB" id="C9ZQ00"/>
<accession>C9ZQ00</accession>
<proteinExistence type="predicted"/>
<dbReference type="GeneID" id="23861644"/>
<name>C9ZQ00_TRYB9</name>
<reference evidence="4" key="1">
    <citation type="journal article" date="2010" name="PLoS Negl. Trop. Dis.">
        <title>The genome sequence of Trypanosoma brucei gambiense, causative agent of chronic human african trypanosomiasis.</title>
        <authorList>
            <person name="Jackson A.P."/>
            <person name="Sanders M."/>
            <person name="Berry A."/>
            <person name="McQuillan J."/>
            <person name="Aslett M.A."/>
            <person name="Quail M.A."/>
            <person name="Chukualim B."/>
            <person name="Capewell P."/>
            <person name="MacLeod A."/>
            <person name="Melville S.E."/>
            <person name="Gibson W."/>
            <person name="Barry J.D."/>
            <person name="Berriman M."/>
            <person name="Hertz-Fowler C."/>
        </authorList>
    </citation>
    <scope>NUCLEOTIDE SEQUENCE [LARGE SCALE GENOMIC DNA]</scope>
    <source>
        <strain evidence="4">MHOM/CI/86/DAL972</strain>
    </source>
</reference>
<keyword evidence="2" id="KW-0472">Membrane</keyword>
<dbReference type="Proteomes" id="UP000002316">
    <property type="component" value="Chromosome 5"/>
</dbReference>
<sequence>MCFIFGVEMSNLAKRPMSLRKLPQLFLLIMIGIAFVAVECIGAPVKLPRRVDTVAGQFGFDGTTDGSSNVSMLSSPYALCRGRTNDEILVGSSNSFRNYSRKTKETGTFLRGGPTGGLVSADAKISKPRSCVRRGSGNHTIIYFVDDQNGLKYINDNEIQHVTVGNGLSLNAVAIHEKDLYVTDQNNKSVWRCNVGGAGKPQNCEEKKFTGVTFTAKPEGIAVTSKGIFVTARDSSNKGALLWLDMNGGGRKGNVSGGFVDVFSTESGVLYAATEKELYTVTATDTSLSVTLFAGKNTSQCYFPTNGEDIVLCDNSRLLVIEEYEMYVTSKAKHTMRALTLPPVNLTAIFRGRPAPVGYPNTTIMEQFVASLTEDVNKALGTNDSYVDPDSVRVDPDTWETNYTVFVQQTRFDNTTEEKLRSLTYTQTDKTVDEYYGLTDEYVYIDTVLVPFCDDASLVTIQRALAREAGRALNFSLIYADKPITFGSDVAENVTAVKLLMPHSFKNATTPKQLSAANLTDFAHNLVKDLRASDTRVDITFPDPPFNFSAVVPEREQEVRWFVHGKVMKQLEICERLGSQGDAAVIAAAADATARGKANVTLNTSGVKANDTGVGPNTTNTAGGANTTANVATNGTANVIVNPSTNATPTGTSNASATNTTERAVPVVAPTQPSNGYAECRSAITNRTETQNMEPPYDRKHRYEVFLPKKYDFNVSWCVDIIDWRDLDEMLNNRTDEVVEKSLSWCGHGCIIAFAVVGSLIAACLVVLAVVLTSKRRRLAAVVAPPRPKFVSTVEDDEEDRVSNIGVPLTDGKGTTAP</sequence>
<dbReference type="VEuPathDB" id="TriTrypDB:Tbg972.5.6180"/>
<gene>
    <name evidence="3" type="ORF">TbgDal_V6180</name>
</gene>
<dbReference type="SUPFAM" id="SSF63825">
    <property type="entry name" value="YWTD domain"/>
    <property type="match status" value="1"/>
</dbReference>
<evidence type="ECO:0000313" key="4">
    <source>
        <dbReference type="Proteomes" id="UP000002316"/>
    </source>
</evidence>
<organism evidence="3 4">
    <name type="scientific">Trypanosoma brucei gambiense (strain MHOM/CI/86/DAL972)</name>
    <dbReference type="NCBI Taxonomy" id="679716"/>
    <lineage>
        <taxon>Eukaryota</taxon>
        <taxon>Discoba</taxon>
        <taxon>Euglenozoa</taxon>
        <taxon>Kinetoplastea</taxon>
        <taxon>Metakinetoplastina</taxon>
        <taxon>Trypanosomatida</taxon>
        <taxon>Trypanosomatidae</taxon>
        <taxon>Trypanosoma</taxon>
    </lineage>
</organism>
<evidence type="ECO:0000256" key="2">
    <source>
        <dbReference type="SAM" id="Phobius"/>
    </source>
</evidence>
<dbReference type="RefSeq" id="XP_011773765.1">
    <property type="nucleotide sequence ID" value="XM_011775463.1"/>
</dbReference>
<dbReference type="EMBL" id="FN554968">
    <property type="protein sequence ID" value="CBH11478.1"/>
    <property type="molecule type" value="Genomic_DNA"/>
</dbReference>
<feature type="region of interest" description="Disordered" evidence="1">
    <location>
        <begin position="796"/>
        <end position="818"/>
    </location>
</feature>
<evidence type="ECO:0000256" key="1">
    <source>
        <dbReference type="SAM" id="MobiDB-lite"/>
    </source>
</evidence>